<evidence type="ECO:0000313" key="2">
    <source>
        <dbReference type="Proteomes" id="UP000281553"/>
    </source>
</evidence>
<evidence type="ECO:0000313" key="1">
    <source>
        <dbReference type="EMBL" id="VDN16183.1"/>
    </source>
</evidence>
<gene>
    <name evidence="1" type="ORF">DILT_LOCUS12014</name>
</gene>
<reference evidence="1 2" key="1">
    <citation type="submission" date="2018-11" db="EMBL/GenBank/DDBJ databases">
        <authorList>
            <consortium name="Pathogen Informatics"/>
        </authorList>
    </citation>
    <scope>NUCLEOTIDE SEQUENCE [LARGE SCALE GENOMIC DNA]</scope>
</reference>
<dbReference type="AlphaFoldDB" id="A0A3P7LYQ7"/>
<dbReference type="Proteomes" id="UP000281553">
    <property type="component" value="Unassembled WGS sequence"/>
</dbReference>
<protein>
    <submittedName>
        <fullName evidence="1">Uncharacterized protein</fullName>
    </submittedName>
</protein>
<organism evidence="1 2">
    <name type="scientific">Dibothriocephalus latus</name>
    <name type="common">Fish tapeworm</name>
    <name type="synonym">Diphyllobothrium latum</name>
    <dbReference type="NCBI Taxonomy" id="60516"/>
    <lineage>
        <taxon>Eukaryota</taxon>
        <taxon>Metazoa</taxon>
        <taxon>Spiralia</taxon>
        <taxon>Lophotrochozoa</taxon>
        <taxon>Platyhelminthes</taxon>
        <taxon>Cestoda</taxon>
        <taxon>Eucestoda</taxon>
        <taxon>Diphyllobothriidea</taxon>
        <taxon>Diphyllobothriidae</taxon>
        <taxon>Dibothriocephalus</taxon>
    </lineage>
</organism>
<proteinExistence type="predicted"/>
<name>A0A3P7LYQ7_DIBLA</name>
<dbReference type="EMBL" id="UYRU01064957">
    <property type="protein sequence ID" value="VDN16183.1"/>
    <property type="molecule type" value="Genomic_DNA"/>
</dbReference>
<sequence>MVVSGVPQGSLVWPGGGEMEEGEMEVIVVLELSCPEGESDDFQGCQVIEEVRWRQQGSKSRCSSRFWVMA</sequence>
<keyword evidence="2" id="KW-1185">Reference proteome</keyword>
<accession>A0A3P7LYQ7</accession>